<organism evidence="1 2">
    <name type="scientific">Limnoglobus roseus</name>
    <dbReference type="NCBI Taxonomy" id="2598579"/>
    <lineage>
        <taxon>Bacteria</taxon>
        <taxon>Pseudomonadati</taxon>
        <taxon>Planctomycetota</taxon>
        <taxon>Planctomycetia</taxon>
        <taxon>Gemmatales</taxon>
        <taxon>Gemmataceae</taxon>
        <taxon>Limnoglobus</taxon>
    </lineage>
</organism>
<evidence type="ECO:0000313" key="1">
    <source>
        <dbReference type="EMBL" id="QEL13950.1"/>
    </source>
</evidence>
<dbReference type="Pfam" id="PF02452">
    <property type="entry name" value="PemK_toxin"/>
    <property type="match status" value="1"/>
</dbReference>
<name>A0A5C1A5J2_9BACT</name>
<dbReference type="AlphaFoldDB" id="A0A5C1A5J2"/>
<reference evidence="2" key="1">
    <citation type="submission" date="2019-08" db="EMBL/GenBank/DDBJ databases">
        <title>Limnoglobus roseus gen. nov., sp. nov., a novel freshwater planctomycete with a giant genome from the family Gemmataceae.</title>
        <authorList>
            <person name="Kulichevskaya I.S."/>
            <person name="Naumoff D.G."/>
            <person name="Miroshnikov K."/>
            <person name="Ivanova A."/>
            <person name="Philippov D.A."/>
            <person name="Hakobyan A."/>
            <person name="Rijpstra I.C."/>
            <person name="Sinninghe Damste J.S."/>
            <person name="Liesack W."/>
            <person name="Dedysh S.N."/>
        </authorList>
    </citation>
    <scope>NUCLEOTIDE SEQUENCE [LARGE SCALE GENOMIC DNA]</scope>
    <source>
        <strain evidence="2">PX52</strain>
    </source>
</reference>
<dbReference type="OrthoDB" id="962723at2"/>
<dbReference type="GO" id="GO:0003677">
    <property type="term" value="F:DNA binding"/>
    <property type="evidence" value="ECO:0007669"/>
    <property type="project" value="InterPro"/>
</dbReference>
<protein>
    <recommendedName>
        <fullName evidence="3">Type II toxin-antitoxin system PemK/MazF family toxin</fullName>
    </recommendedName>
</protein>
<proteinExistence type="predicted"/>
<keyword evidence="2" id="KW-1185">Reference proteome</keyword>
<accession>A0A5C1A5J2</accession>
<dbReference type="Gene3D" id="2.30.30.110">
    <property type="match status" value="1"/>
</dbReference>
<dbReference type="InterPro" id="IPR003477">
    <property type="entry name" value="PemK-like"/>
</dbReference>
<sequence length="128" mass="13840">MSSPLQQGRIVWVTTRDPNGVNEKKRPAVILTPTGEIQTDRTVLLAAISSANVASEEAIVRLTWNREGTTSTCLRRACHVVCSWLVYAPVAAVESTSGVVNPRELVAILAKVYALSPPSDAPRDQTSR</sequence>
<evidence type="ECO:0000313" key="2">
    <source>
        <dbReference type="Proteomes" id="UP000324974"/>
    </source>
</evidence>
<dbReference type="Proteomes" id="UP000324974">
    <property type="component" value="Chromosome"/>
</dbReference>
<dbReference type="InterPro" id="IPR011067">
    <property type="entry name" value="Plasmid_toxin/cell-grow_inhib"/>
</dbReference>
<dbReference type="SUPFAM" id="SSF50118">
    <property type="entry name" value="Cell growth inhibitor/plasmid maintenance toxic component"/>
    <property type="match status" value="1"/>
</dbReference>
<dbReference type="KEGG" id="lrs:PX52LOC_00810"/>
<dbReference type="EMBL" id="CP042425">
    <property type="protein sequence ID" value="QEL13950.1"/>
    <property type="molecule type" value="Genomic_DNA"/>
</dbReference>
<gene>
    <name evidence="1" type="ORF">PX52LOC_00810</name>
</gene>
<dbReference type="RefSeq" id="WP_149108877.1">
    <property type="nucleotide sequence ID" value="NZ_CP042425.1"/>
</dbReference>
<evidence type="ECO:0008006" key="3">
    <source>
        <dbReference type="Google" id="ProtNLM"/>
    </source>
</evidence>